<protein>
    <recommendedName>
        <fullName evidence="11 12">Outer membrane lipoprotein Blc</fullName>
    </recommendedName>
</protein>
<dbReference type="PIRSF" id="PIRSF036893">
    <property type="entry name" value="Lipocalin_ApoD"/>
    <property type="match status" value="1"/>
</dbReference>
<dbReference type="InterPro" id="IPR002446">
    <property type="entry name" value="Lipocalin_bac"/>
</dbReference>
<keyword evidence="8 12" id="KW-0998">Cell outer membrane</keyword>
<dbReference type="GO" id="GO:0006950">
    <property type="term" value="P:response to stress"/>
    <property type="evidence" value="ECO:0007669"/>
    <property type="project" value="UniProtKB-ARBA"/>
</dbReference>
<dbReference type="FunFam" id="2.40.128.20:FF:000002">
    <property type="entry name" value="Outer membrane lipoprotein Blc"/>
    <property type="match status" value="1"/>
</dbReference>
<dbReference type="Gene3D" id="2.40.128.20">
    <property type="match status" value="1"/>
</dbReference>
<sequence length="186" mass="21073">MRALIGAFLLALLAGCAGQGREAAPPRTVGAVDLERYQGTWYELARLPMFFQRDCAQSEAHYSLQADGSVGVLNRCRTLEGEWKEARGNAVPQVAGRTDRLWVRFDNWITRLLPDRIKGDYWVLYLDDGYRTALVGNPNRKYLWLLSRTPVVSEKTRQRLLETAEAQGYDTDRLIWRVADSAIAAP</sequence>
<accession>A0AAD1C5G2</accession>
<dbReference type="Proteomes" id="UP000218554">
    <property type="component" value="Chromosome"/>
</dbReference>
<evidence type="ECO:0000313" key="15">
    <source>
        <dbReference type="Proteomes" id="UP000218554"/>
    </source>
</evidence>
<evidence type="ECO:0000256" key="12">
    <source>
        <dbReference type="PIRNR" id="PIRNR036893"/>
    </source>
</evidence>
<evidence type="ECO:0000256" key="9">
    <source>
        <dbReference type="ARBA" id="ARBA00023288"/>
    </source>
</evidence>
<keyword evidence="7" id="KW-0564">Palmitate</keyword>
<dbReference type="AlphaFoldDB" id="A0AAD1C5G2"/>
<evidence type="ECO:0000256" key="8">
    <source>
        <dbReference type="ARBA" id="ARBA00023237"/>
    </source>
</evidence>
<evidence type="ECO:0000256" key="4">
    <source>
        <dbReference type="ARBA" id="ARBA00022729"/>
    </source>
</evidence>
<dbReference type="PROSITE" id="PS00213">
    <property type="entry name" value="LIPOCALIN"/>
    <property type="match status" value="1"/>
</dbReference>
<organism evidence="14 15">
    <name type="scientific">Metapseudomonas furukawaii</name>
    <name type="common">Pseudomonas furukawaii</name>
    <dbReference type="NCBI Taxonomy" id="1149133"/>
    <lineage>
        <taxon>Bacteria</taxon>
        <taxon>Pseudomonadati</taxon>
        <taxon>Pseudomonadota</taxon>
        <taxon>Gammaproteobacteria</taxon>
        <taxon>Pseudomonadales</taxon>
        <taxon>Pseudomonadaceae</taxon>
        <taxon>Metapseudomonas</taxon>
    </lineage>
</organism>
<keyword evidence="4 12" id="KW-0732">Signal</keyword>
<dbReference type="KEGG" id="pfuw:KF707C_53450"/>
<dbReference type="EMBL" id="AP014862">
    <property type="protein sequence ID" value="BAU77033.1"/>
    <property type="molecule type" value="Genomic_DNA"/>
</dbReference>
<keyword evidence="6 12" id="KW-0472">Membrane</keyword>
<dbReference type="InterPro" id="IPR000566">
    <property type="entry name" value="Lipocln_cytosolic_FA-bd_dom"/>
</dbReference>
<keyword evidence="5 12" id="KW-0446">Lipid-binding</keyword>
<dbReference type="CDD" id="cd19438">
    <property type="entry name" value="lipocalin_Blc-like"/>
    <property type="match status" value="1"/>
</dbReference>
<comment type="function">
    <text evidence="10 12">Involved in the storage or transport of lipids necessary for membrane maintenance under stressful conditions. Displays a binding preference for lysophospholipids.</text>
</comment>
<evidence type="ECO:0000256" key="2">
    <source>
        <dbReference type="ARBA" id="ARBA00006889"/>
    </source>
</evidence>
<name>A0AAD1C5G2_METFU</name>
<evidence type="ECO:0000256" key="7">
    <source>
        <dbReference type="ARBA" id="ARBA00023139"/>
    </source>
</evidence>
<dbReference type="PROSITE" id="PS51257">
    <property type="entry name" value="PROKAR_LIPOPROTEIN"/>
    <property type="match status" value="1"/>
</dbReference>
<dbReference type="SUPFAM" id="SSF50814">
    <property type="entry name" value="Lipocalins"/>
    <property type="match status" value="1"/>
</dbReference>
<comment type="similarity">
    <text evidence="2 12">Belongs to the calycin superfamily. Lipocalin family.</text>
</comment>
<dbReference type="PANTHER" id="PTHR10612:SF34">
    <property type="entry name" value="APOLIPOPROTEIN D"/>
    <property type="match status" value="1"/>
</dbReference>
<reference evidence="14 15" key="2">
    <citation type="journal article" date="2017" name="Int. J. Syst. Evol. Microbiol.">
        <title>Pseudomonas furukawaii sp. nov., a polychlorinated biphenyl-degrading bacterium isolated from biphenyl-contaminated soil in Japan.</title>
        <authorList>
            <person name="Kimura N."/>
            <person name="Watanabe T."/>
            <person name="Suenaga H."/>
            <person name="Fujihara H."/>
            <person name="Futagami T."/>
            <person name="Goto M."/>
            <person name="Hanada S."/>
            <person name="Hirose J."/>
        </authorList>
    </citation>
    <scope>NUCLEOTIDE SEQUENCE [LARGE SCALE GENOMIC DNA]</scope>
    <source>
        <strain evidence="15">DSM 10086 / NBRC 110670 / KF707</strain>
    </source>
</reference>
<evidence type="ECO:0000256" key="6">
    <source>
        <dbReference type="ARBA" id="ARBA00023136"/>
    </source>
</evidence>
<dbReference type="PRINTS" id="PR01171">
    <property type="entry name" value="BCTLIPOCALIN"/>
</dbReference>
<evidence type="ECO:0000256" key="5">
    <source>
        <dbReference type="ARBA" id="ARBA00023121"/>
    </source>
</evidence>
<reference evidence="15" key="1">
    <citation type="submission" date="2015-05" db="EMBL/GenBank/DDBJ databases">
        <title>Draft genome sequencing of a biphenyl-degrading bacterium, Pseudomonas balearica KF707 (=NBRC110670).</title>
        <authorList>
            <person name="Kimura N."/>
            <person name="Hirose J."/>
            <person name="Watanabe T."/>
            <person name="Suenaga H."/>
            <person name="Fujihara H."/>
            <person name="Noguchi M."/>
            <person name="Hashimoto M."/>
            <person name="Shimodaira J."/>
            <person name="Tsuchikane K."/>
            <person name="Hosoyama A."/>
            <person name="Yamazoe A."/>
            <person name="Fujita N."/>
            <person name="Furukawa K."/>
        </authorList>
    </citation>
    <scope>NUCLEOTIDE SEQUENCE [LARGE SCALE GENOMIC DNA]</scope>
    <source>
        <strain evidence="15">DSM 10086 / NBRC 110670 / KF707</strain>
    </source>
</reference>
<dbReference type="InterPro" id="IPR012674">
    <property type="entry name" value="Calycin"/>
</dbReference>
<evidence type="ECO:0000256" key="1">
    <source>
        <dbReference type="ARBA" id="ARBA00004459"/>
    </source>
</evidence>
<dbReference type="GO" id="GO:0008289">
    <property type="term" value="F:lipid binding"/>
    <property type="evidence" value="ECO:0007669"/>
    <property type="project" value="UniProtKB-UniRule"/>
</dbReference>
<evidence type="ECO:0000256" key="3">
    <source>
        <dbReference type="ARBA" id="ARBA00011738"/>
    </source>
</evidence>
<dbReference type="RefSeq" id="WP_003453287.1">
    <property type="nucleotide sequence ID" value="NZ_AJMR01000180.1"/>
</dbReference>
<feature type="signal peptide" evidence="12">
    <location>
        <begin position="1"/>
        <end position="19"/>
    </location>
</feature>
<dbReference type="InterPro" id="IPR047202">
    <property type="entry name" value="Lipocalin_Blc-like_dom"/>
</dbReference>
<proteinExistence type="inferred from homology"/>
<feature type="chain" id="PRO_5041785875" description="Outer membrane lipoprotein Blc" evidence="12">
    <location>
        <begin position="20"/>
        <end position="186"/>
    </location>
</feature>
<evidence type="ECO:0000259" key="13">
    <source>
        <dbReference type="Pfam" id="PF08212"/>
    </source>
</evidence>
<evidence type="ECO:0000256" key="11">
    <source>
        <dbReference type="ARBA" id="ARBA00071217"/>
    </source>
</evidence>
<dbReference type="Pfam" id="PF08212">
    <property type="entry name" value="Lipocalin_2"/>
    <property type="match status" value="1"/>
</dbReference>
<keyword evidence="9 12" id="KW-0449">Lipoprotein</keyword>
<comment type="subunit">
    <text evidence="3 12">Homodimer.</text>
</comment>
<dbReference type="InterPro" id="IPR022271">
    <property type="entry name" value="Lipocalin_ApoD"/>
</dbReference>
<feature type="domain" description="Lipocalin/cytosolic fatty-acid binding" evidence="13">
    <location>
        <begin position="32"/>
        <end position="177"/>
    </location>
</feature>
<gene>
    <name evidence="14" type="ORF">KF707C_53450</name>
</gene>
<keyword evidence="15" id="KW-1185">Reference proteome</keyword>
<dbReference type="InterPro" id="IPR022272">
    <property type="entry name" value="Lipocalin_CS"/>
</dbReference>
<dbReference type="GO" id="GO:0009279">
    <property type="term" value="C:cell outer membrane"/>
    <property type="evidence" value="ECO:0007669"/>
    <property type="project" value="UniProtKB-SubCell"/>
</dbReference>
<comment type="subcellular location">
    <subcellularLocation>
        <location evidence="1">Cell outer membrane</location>
        <topology evidence="1">Lipid-anchor</topology>
    </subcellularLocation>
</comment>
<evidence type="ECO:0000256" key="10">
    <source>
        <dbReference type="ARBA" id="ARBA00057024"/>
    </source>
</evidence>
<dbReference type="PANTHER" id="PTHR10612">
    <property type="entry name" value="APOLIPOPROTEIN D"/>
    <property type="match status" value="1"/>
</dbReference>
<evidence type="ECO:0000313" key="14">
    <source>
        <dbReference type="EMBL" id="BAU77033.1"/>
    </source>
</evidence>